<dbReference type="SUPFAM" id="SSF54637">
    <property type="entry name" value="Thioesterase/thiol ester dehydrase-isomerase"/>
    <property type="match status" value="1"/>
</dbReference>
<dbReference type="eggNOG" id="COG2050">
    <property type="taxonomic scope" value="Bacteria"/>
</dbReference>
<dbReference type="EMBL" id="CP003349">
    <property type="protein sequence ID" value="AFD09174.1"/>
    <property type="molecule type" value="Genomic_DNA"/>
</dbReference>
<dbReference type="Pfam" id="PF03061">
    <property type="entry name" value="4HBT"/>
    <property type="match status" value="1"/>
</dbReference>
<organism evidence="4 5">
    <name type="scientific">Solitalea canadensis (strain ATCC 29591 / DSM 3403 / JCM 21819 / LMG 8368 / NBRC 15130 / NCIMB 12057 / USAM 9D)</name>
    <name type="common">Flexibacter canadensis</name>
    <dbReference type="NCBI Taxonomy" id="929556"/>
    <lineage>
        <taxon>Bacteria</taxon>
        <taxon>Pseudomonadati</taxon>
        <taxon>Bacteroidota</taxon>
        <taxon>Sphingobacteriia</taxon>
        <taxon>Sphingobacteriales</taxon>
        <taxon>Sphingobacteriaceae</taxon>
        <taxon>Solitalea</taxon>
    </lineage>
</organism>
<dbReference type="Proteomes" id="UP000007590">
    <property type="component" value="Chromosome"/>
</dbReference>
<dbReference type="NCBIfam" id="TIGR00369">
    <property type="entry name" value="unchar_dom_1"/>
    <property type="match status" value="1"/>
</dbReference>
<proteinExistence type="inferred from homology"/>
<dbReference type="GO" id="GO:0005829">
    <property type="term" value="C:cytosol"/>
    <property type="evidence" value="ECO:0007669"/>
    <property type="project" value="TreeGrafter"/>
</dbReference>
<dbReference type="InterPro" id="IPR006683">
    <property type="entry name" value="Thioestr_dom"/>
</dbReference>
<comment type="similarity">
    <text evidence="1">Belongs to the thioesterase PaaI family.</text>
</comment>
<dbReference type="KEGG" id="scn:Solca_4184"/>
<dbReference type="OrthoDB" id="9798208at2"/>
<dbReference type="GO" id="GO:0061522">
    <property type="term" value="F:1,4-dihydroxy-2-naphthoyl-CoA thioesterase activity"/>
    <property type="evidence" value="ECO:0007669"/>
    <property type="project" value="TreeGrafter"/>
</dbReference>
<dbReference type="Gene3D" id="3.10.129.10">
    <property type="entry name" value="Hotdog Thioesterase"/>
    <property type="match status" value="1"/>
</dbReference>
<gene>
    <name evidence="4" type="ordered locus">Solca_4184</name>
</gene>
<reference evidence="4" key="1">
    <citation type="submission" date="2012-02" db="EMBL/GenBank/DDBJ databases">
        <title>The complete genome of Solitalea canadensis DSM 3403.</title>
        <authorList>
            <consortium name="US DOE Joint Genome Institute (JGI-PGF)"/>
            <person name="Lucas S."/>
            <person name="Copeland A."/>
            <person name="Lapidus A."/>
            <person name="Glavina del Rio T."/>
            <person name="Dalin E."/>
            <person name="Tice H."/>
            <person name="Bruce D."/>
            <person name="Goodwin L."/>
            <person name="Pitluck S."/>
            <person name="Peters L."/>
            <person name="Ovchinnikova G."/>
            <person name="Lu M."/>
            <person name="Kyrpides N."/>
            <person name="Mavromatis K."/>
            <person name="Ivanova N."/>
            <person name="Brettin T."/>
            <person name="Detter J.C."/>
            <person name="Han C."/>
            <person name="Larimer F."/>
            <person name="Land M."/>
            <person name="Hauser L."/>
            <person name="Markowitz V."/>
            <person name="Cheng J.-F."/>
            <person name="Hugenholtz P."/>
            <person name="Woyke T."/>
            <person name="Wu D."/>
            <person name="Spring S."/>
            <person name="Schroeder M."/>
            <person name="Kopitz M."/>
            <person name="Brambilla E."/>
            <person name="Klenk H.-P."/>
            <person name="Eisen J.A."/>
        </authorList>
    </citation>
    <scope>NUCLEOTIDE SEQUENCE</scope>
    <source>
        <strain evidence="4">DSM 3403</strain>
    </source>
</reference>
<dbReference type="InterPro" id="IPR003736">
    <property type="entry name" value="PAAI_dom"/>
</dbReference>
<name>H8KL91_SOLCM</name>
<dbReference type="InterPro" id="IPR029069">
    <property type="entry name" value="HotDog_dom_sf"/>
</dbReference>
<accession>H8KL91</accession>
<evidence type="ECO:0000256" key="1">
    <source>
        <dbReference type="ARBA" id="ARBA00008324"/>
    </source>
</evidence>
<evidence type="ECO:0000259" key="3">
    <source>
        <dbReference type="Pfam" id="PF03061"/>
    </source>
</evidence>
<keyword evidence="2" id="KW-0378">Hydrolase</keyword>
<evidence type="ECO:0000313" key="4">
    <source>
        <dbReference type="EMBL" id="AFD09174.1"/>
    </source>
</evidence>
<dbReference type="AlphaFoldDB" id="H8KL91"/>
<feature type="domain" description="Thioesterase" evidence="3">
    <location>
        <begin position="52"/>
        <end position="127"/>
    </location>
</feature>
<keyword evidence="5" id="KW-1185">Reference proteome</keyword>
<evidence type="ECO:0000313" key="5">
    <source>
        <dbReference type="Proteomes" id="UP000007590"/>
    </source>
</evidence>
<evidence type="ECO:0000256" key="2">
    <source>
        <dbReference type="ARBA" id="ARBA00022801"/>
    </source>
</evidence>
<dbReference type="PANTHER" id="PTHR43240:SF5">
    <property type="entry name" value="1,4-DIHYDROXY-2-NAPHTHOYL-COA THIOESTERASE 1"/>
    <property type="match status" value="1"/>
</dbReference>
<dbReference type="CDD" id="cd03443">
    <property type="entry name" value="PaaI_thioesterase"/>
    <property type="match status" value="1"/>
</dbReference>
<dbReference type="PANTHER" id="PTHR43240">
    <property type="entry name" value="1,4-DIHYDROXY-2-NAPHTHOYL-COA THIOESTERASE 1"/>
    <property type="match status" value="1"/>
</dbReference>
<dbReference type="RefSeq" id="WP_014682396.1">
    <property type="nucleotide sequence ID" value="NC_017770.1"/>
</dbReference>
<dbReference type="HOGENOM" id="CLU_089876_13_1_10"/>
<protein>
    <recommendedName>
        <fullName evidence="3">Thioesterase domain-containing protein</fullName>
    </recommendedName>
</protein>
<dbReference type="STRING" id="929556.Solca_4184"/>
<sequence>MIWTKSFTLEEINNRYNHSKHLGALLDINFTEIGEDFIKGTMPVNERTHQPYGILHGGASVVLAETLGSVASNLCINSDKFTAVGLEINANHLRAVRSGLVTGICSPIKLGPTLHVWEIKMFNDAGKMNCISRLTTMVVPLGKV</sequence>